<dbReference type="Gene3D" id="3.30.70.260">
    <property type="match status" value="1"/>
</dbReference>
<evidence type="ECO:0000256" key="7">
    <source>
        <dbReference type="ARBA" id="ARBA00023299"/>
    </source>
</evidence>
<dbReference type="PANTHER" id="PTHR42789">
    <property type="entry name" value="D-ISOMER SPECIFIC 2-HYDROXYACID DEHYDROGENASE FAMILY PROTEIN (AFU_ORTHOLOGUE AFUA_6G10090)"/>
    <property type="match status" value="1"/>
</dbReference>
<dbReference type="InterPro" id="IPR029753">
    <property type="entry name" value="D-isomer_DH_CS"/>
</dbReference>
<dbReference type="CDD" id="cd04902">
    <property type="entry name" value="ACT_3PGDH-xct"/>
    <property type="match status" value="1"/>
</dbReference>
<keyword evidence="5 10" id="KW-0560">Oxidoreductase</keyword>
<dbReference type="Pfam" id="PF02826">
    <property type="entry name" value="2-Hacid_dh_C"/>
    <property type="match status" value="1"/>
</dbReference>
<comment type="pathway">
    <text evidence="2 10">Amino-acid biosynthesis; L-serine biosynthesis; L-serine from 3-phospho-D-glycerate: step 1/3.</text>
</comment>
<evidence type="ECO:0000256" key="2">
    <source>
        <dbReference type="ARBA" id="ARBA00005216"/>
    </source>
</evidence>
<dbReference type="GO" id="GO:0004617">
    <property type="term" value="F:phosphoglycerate dehydrogenase activity"/>
    <property type="evidence" value="ECO:0007669"/>
    <property type="project" value="UniProtKB-EC"/>
</dbReference>
<dbReference type="EC" id="1.1.1.95" evidence="10"/>
<evidence type="ECO:0000259" key="11">
    <source>
        <dbReference type="PROSITE" id="PS51671"/>
    </source>
</evidence>
<evidence type="ECO:0000256" key="10">
    <source>
        <dbReference type="RuleBase" id="RU363003"/>
    </source>
</evidence>
<protein>
    <recommendedName>
        <fullName evidence="4 10">D-3-phosphoglycerate dehydrogenase</fullName>
        <ecNumber evidence="10">1.1.1.95</ecNumber>
    </recommendedName>
</protein>
<dbReference type="PANTHER" id="PTHR42789:SF1">
    <property type="entry name" value="D-ISOMER SPECIFIC 2-HYDROXYACID DEHYDROGENASE FAMILY PROTEIN (AFU_ORTHOLOGUE AFUA_6G10090)"/>
    <property type="match status" value="1"/>
</dbReference>
<sequence>MRVLVADPLDEAGLERLRQGGVELDVRTGLPRATLLSRIGEYEAVIVRSETRIDAEVVEAGRRLAVIGRAGVGVDNIDVEAATRRGIVVVNAPEANTISAAEHTLAMMLAVARRIPWAHHALAQERRWERRRFVGVQLAGKTLGLVGLGRIGSEVARRARAFGMHVLAYDPYVVPERAAETGVELVELEDLLGRSDFISIHCPLTARTRHLIDAERLRRVRPGAYLVNCARGGIVDEAALAEALREGRLAGAALDVFAEEPPGDNPLLGLPNVVVTPHLGASTQEAQSAAALAVAEEVLRVLAGDVPRHAVNVPAISPDRWAWARPYLDLGRRLGRVFTELFGLPPAGRIEIVYRRELAHAPESEALTAATLWGILSPITPEGVSMANARLLACQRGIEVVESHSRPSGDRPGQEAGPAMLVQAQLGGQGQTVSVGGDLGPERRPRLLTIDGYRVHIEEPGHLLVSEHMDRPGIIGTVGTLLGRHRINIAYMQLGRDRPGGQAVMVLGVDGPVPEDVLRQLRQIPDLWNMRAAEW</sequence>
<accession>A0ABZ1BTA8</accession>
<dbReference type="CDD" id="cd12173">
    <property type="entry name" value="PGDH_4"/>
    <property type="match status" value="1"/>
</dbReference>
<dbReference type="InterPro" id="IPR029009">
    <property type="entry name" value="ASB_dom_sf"/>
</dbReference>
<dbReference type="Gene3D" id="3.40.50.720">
    <property type="entry name" value="NAD(P)-binding Rossmann-like Domain"/>
    <property type="match status" value="2"/>
</dbReference>
<dbReference type="InterPro" id="IPR045865">
    <property type="entry name" value="ACT-like_dom_sf"/>
</dbReference>
<dbReference type="InterPro" id="IPR006140">
    <property type="entry name" value="D-isomer_DH_NAD-bd"/>
</dbReference>
<evidence type="ECO:0000256" key="8">
    <source>
        <dbReference type="ARBA" id="ARBA00048126"/>
    </source>
</evidence>
<evidence type="ECO:0000256" key="6">
    <source>
        <dbReference type="ARBA" id="ARBA00023027"/>
    </source>
</evidence>
<comment type="catalytic activity">
    <reaction evidence="8">
        <text>(R)-2-hydroxyglutarate + NAD(+) = 2-oxoglutarate + NADH + H(+)</text>
        <dbReference type="Rhea" id="RHEA:49612"/>
        <dbReference type="ChEBI" id="CHEBI:15378"/>
        <dbReference type="ChEBI" id="CHEBI:15801"/>
        <dbReference type="ChEBI" id="CHEBI:16810"/>
        <dbReference type="ChEBI" id="CHEBI:57540"/>
        <dbReference type="ChEBI" id="CHEBI:57945"/>
        <dbReference type="EC" id="1.1.1.399"/>
    </reaction>
</comment>
<dbReference type="InterPro" id="IPR002912">
    <property type="entry name" value="ACT_dom"/>
</dbReference>
<keyword evidence="10" id="KW-0028">Amino-acid biosynthesis</keyword>
<evidence type="ECO:0000256" key="9">
    <source>
        <dbReference type="ARBA" id="ARBA00048731"/>
    </source>
</evidence>
<gene>
    <name evidence="12" type="primary">serA</name>
    <name evidence="12" type="ORF">VLY81_04170</name>
</gene>
<evidence type="ECO:0000256" key="4">
    <source>
        <dbReference type="ARBA" id="ARBA00021582"/>
    </source>
</evidence>
<keyword evidence="6 10" id="KW-0520">NAD</keyword>
<evidence type="ECO:0000313" key="12">
    <source>
        <dbReference type="EMBL" id="WRP15367.1"/>
    </source>
</evidence>
<evidence type="ECO:0000313" key="13">
    <source>
        <dbReference type="Proteomes" id="UP001333102"/>
    </source>
</evidence>
<evidence type="ECO:0000256" key="1">
    <source>
        <dbReference type="ARBA" id="ARBA00003800"/>
    </source>
</evidence>
<dbReference type="RefSeq" id="WP_324669770.1">
    <property type="nucleotide sequence ID" value="NZ_CP141614.1"/>
</dbReference>
<dbReference type="Pfam" id="PF00389">
    <property type="entry name" value="2-Hacid_dh"/>
    <property type="match status" value="1"/>
</dbReference>
<keyword evidence="7 10" id="KW-0718">Serine biosynthesis</keyword>
<reference evidence="13" key="1">
    <citation type="submission" date="2023-12" db="EMBL/GenBank/DDBJ databases">
        <title>Novel isolates from deep terrestrial aquifers shed light on the physiology and ecology of the class Limnochordia.</title>
        <authorList>
            <person name="Karnachuk O.V."/>
            <person name="Lukina A.P."/>
            <person name="Avakyan M.R."/>
            <person name="Kadnikov V."/>
            <person name="Begmatov S."/>
            <person name="Beletsky A.V."/>
            <person name="Mardanov A.V."/>
            <person name="Ravin N.V."/>
        </authorList>
    </citation>
    <scope>NUCLEOTIDE SEQUENCE [LARGE SCALE GENOMIC DNA]</scope>
    <source>
        <strain evidence="13">LN</strain>
    </source>
</reference>
<proteinExistence type="inferred from homology"/>
<comment type="similarity">
    <text evidence="3 10">Belongs to the D-isomer specific 2-hydroxyacid dehydrogenase family.</text>
</comment>
<name>A0ABZ1BTA8_9FIRM</name>
<dbReference type="EMBL" id="CP141614">
    <property type="protein sequence ID" value="WRP15367.1"/>
    <property type="molecule type" value="Genomic_DNA"/>
</dbReference>
<dbReference type="Pfam" id="PF19304">
    <property type="entry name" value="PGDH_inter"/>
    <property type="match status" value="1"/>
</dbReference>
<feature type="domain" description="ACT" evidence="11">
    <location>
        <begin position="463"/>
        <end position="535"/>
    </location>
</feature>
<dbReference type="Proteomes" id="UP001333102">
    <property type="component" value="Chromosome"/>
</dbReference>
<dbReference type="PROSITE" id="PS51671">
    <property type="entry name" value="ACT"/>
    <property type="match status" value="1"/>
</dbReference>
<dbReference type="NCBIfam" id="TIGR01327">
    <property type="entry name" value="PGDH"/>
    <property type="match status" value="1"/>
</dbReference>
<dbReference type="InterPro" id="IPR050857">
    <property type="entry name" value="D-2-hydroxyacid_DH"/>
</dbReference>
<dbReference type="SUPFAM" id="SSF51735">
    <property type="entry name" value="NAD(P)-binding Rossmann-fold domains"/>
    <property type="match status" value="1"/>
</dbReference>
<organism evidence="12 13">
    <name type="scientific">Geochorda subterranea</name>
    <dbReference type="NCBI Taxonomy" id="3109564"/>
    <lineage>
        <taxon>Bacteria</taxon>
        <taxon>Bacillati</taxon>
        <taxon>Bacillota</taxon>
        <taxon>Limnochordia</taxon>
        <taxon>Limnochordales</taxon>
        <taxon>Geochordaceae</taxon>
        <taxon>Geochorda</taxon>
    </lineage>
</organism>
<evidence type="ECO:0000256" key="5">
    <source>
        <dbReference type="ARBA" id="ARBA00023002"/>
    </source>
</evidence>
<comment type="catalytic activity">
    <reaction evidence="9 10">
        <text>(2R)-3-phosphoglycerate + NAD(+) = 3-phosphooxypyruvate + NADH + H(+)</text>
        <dbReference type="Rhea" id="RHEA:12641"/>
        <dbReference type="ChEBI" id="CHEBI:15378"/>
        <dbReference type="ChEBI" id="CHEBI:18110"/>
        <dbReference type="ChEBI" id="CHEBI:57540"/>
        <dbReference type="ChEBI" id="CHEBI:57945"/>
        <dbReference type="ChEBI" id="CHEBI:58272"/>
        <dbReference type="EC" id="1.1.1.95"/>
    </reaction>
</comment>
<dbReference type="Gene3D" id="3.30.1330.90">
    <property type="entry name" value="D-3-phosphoglycerate dehydrogenase, domain 3"/>
    <property type="match status" value="1"/>
</dbReference>
<keyword evidence="13" id="KW-1185">Reference proteome</keyword>
<comment type="function">
    <text evidence="1">Catalyzes the reversible oxidation of 3-phospho-D-glycerate to 3-phosphonooxypyruvate, the first step of the phosphorylated L-serine biosynthesis pathway. Also catalyzes the reversible oxidation of 2-hydroxyglutarate to 2-oxoglutarate.</text>
</comment>
<dbReference type="InterPro" id="IPR006236">
    <property type="entry name" value="PGDH"/>
</dbReference>
<evidence type="ECO:0000256" key="3">
    <source>
        <dbReference type="ARBA" id="ARBA00005854"/>
    </source>
</evidence>
<dbReference type="SUPFAM" id="SSF143548">
    <property type="entry name" value="Serine metabolism enzymes domain"/>
    <property type="match status" value="1"/>
</dbReference>
<dbReference type="InterPro" id="IPR036291">
    <property type="entry name" value="NAD(P)-bd_dom_sf"/>
</dbReference>
<dbReference type="SUPFAM" id="SSF55021">
    <property type="entry name" value="ACT-like"/>
    <property type="match status" value="1"/>
</dbReference>
<dbReference type="InterPro" id="IPR045626">
    <property type="entry name" value="PGDH_ASB_dom"/>
</dbReference>
<dbReference type="InterPro" id="IPR006139">
    <property type="entry name" value="D-isomer_2_OHA_DH_cat_dom"/>
</dbReference>
<dbReference type="PROSITE" id="PS00671">
    <property type="entry name" value="D_2_HYDROXYACID_DH_3"/>
    <property type="match status" value="1"/>
</dbReference>
<dbReference type="SUPFAM" id="SSF52283">
    <property type="entry name" value="Formate/glycerate dehydrogenase catalytic domain-like"/>
    <property type="match status" value="1"/>
</dbReference>
<dbReference type="Pfam" id="PF01842">
    <property type="entry name" value="ACT"/>
    <property type="match status" value="1"/>
</dbReference>
<dbReference type="PROSITE" id="PS00670">
    <property type="entry name" value="D_2_HYDROXYACID_DH_2"/>
    <property type="match status" value="1"/>
</dbReference>